<organism evidence="1 2">
    <name type="scientific">Methylorubrum podarium</name>
    <dbReference type="NCBI Taxonomy" id="200476"/>
    <lineage>
        <taxon>Bacteria</taxon>
        <taxon>Pseudomonadati</taxon>
        <taxon>Pseudomonadota</taxon>
        <taxon>Alphaproteobacteria</taxon>
        <taxon>Hyphomicrobiales</taxon>
        <taxon>Methylobacteriaceae</taxon>
        <taxon>Methylorubrum</taxon>
    </lineage>
</organism>
<dbReference type="RefSeq" id="WP_350392055.1">
    <property type="nucleotide sequence ID" value="NZ_JBELQE010000022.1"/>
</dbReference>
<proteinExistence type="predicted"/>
<comment type="caution">
    <text evidence="1">The sequence shown here is derived from an EMBL/GenBank/DDBJ whole genome shotgun (WGS) entry which is preliminary data.</text>
</comment>
<evidence type="ECO:0000313" key="2">
    <source>
        <dbReference type="Proteomes" id="UP001480955"/>
    </source>
</evidence>
<name>A0ABV1QHK6_9HYPH</name>
<protein>
    <recommendedName>
        <fullName evidence="3">DUF1902 domain-containing protein</fullName>
    </recommendedName>
</protein>
<evidence type="ECO:0000313" key="1">
    <source>
        <dbReference type="EMBL" id="MER2248871.1"/>
    </source>
</evidence>
<keyword evidence="2" id="KW-1185">Reference proteome</keyword>
<gene>
    <name evidence="1" type="ORF">ABS772_02975</name>
</gene>
<dbReference type="EMBL" id="JBELQE010000022">
    <property type="protein sequence ID" value="MER2248871.1"/>
    <property type="molecule type" value="Genomic_DNA"/>
</dbReference>
<sequence>MTAISVFQNDDGFWAVTAQGLVVTGLTREGAEAFAEAFLRLHDEQPPAAS</sequence>
<accession>A0ABV1QHK6</accession>
<evidence type="ECO:0008006" key="3">
    <source>
        <dbReference type="Google" id="ProtNLM"/>
    </source>
</evidence>
<dbReference type="Proteomes" id="UP001480955">
    <property type="component" value="Unassembled WGS sequence"/>
</dbReference>
<reference evidence="1 2" key="1">
    <citation type="submission" date="2024-06" db="EMBL/GenBank/DDBJ databases">
        <authorList>
            <person name="Campbell A.G."/>
        </authorList>
    </citation>
    <scope>NUCLEOTIDE SEQUENCE [LARGE SCALE GENOMIC DNA]</scope>
    <source>
        <strain evidence="1 2">EM12</strain>
    </source>
</reference>